<keyword evidence="2" id="KW-0560">Oxidoreductase</keyword>
<evidence type="ECO:0000313" key="4">
    <source>
        <dbReference type="EMBL" id="KKP03614.1"/>
    </source>
</evidence>
<dbReference type="InterPro" id="IPR020904">
    <property type="entry name" value="Sc_DH/Rdtase_CS"/>
</dbReference>
<dbReference type="SMART" id="SM00822">
    <property type="entry name" value="PKS_KR"/>
    <property type="match status" value="1"/>
</dbReference>
<organism evidence="4 5">
    <name type="scientific">Trichoderma harzianum</name>
    <name type="common">Hypocrea lixii</name>
    <dbReference type="NCBI Taxonomy" id="5544"/>
    <lineage>
        <taxon>Eukaryota</taxon>
        <taxon>Fungi</taxon>
        <taxon>Dikarya</taxon>
        <taxon>Ascomycota</taxon>
        <taxon>Pezizomycotina</taxon>
        <taxon>Sordariomycetes</taxon>
        <taxon>Hypocreomycetidae</taxon>
        <taxon>Hypocreales</taxon>
        <taxon>Hypocreaceae</taxon>
        <taxon>Trichoderma</taxon>
    </lineage>
</organism>
<dbReference type="InterPro" id="IPR057326">
    <property type="entry name" value="KR_dom"/>
</dbReference>
<dbReference type="Gene3D" id="3.40.50.720">
    <property type="entry name" value="NAD(P)-binding Rossmann-like Domain"/>
    <property type="match status" value="1"/>
</dbReference>
<dbReference type="InterPro" id="IPR002347">
    <property type="entry name" value="SDR_fam"/>
</dbReference>
<dbReference type="GO" id="GO:0016491">
    <property type="term" value="F:oxidoreductase activity"/>
    <property type="evidence" value="ECO:0007669"/>
    <property type="project" value="UniProtKB-KW"/>
</dbReference>
<evidence type="ECO:0000313" key="5">
    <source>
        <dbReference type="Proteomes" id="UP000034112"/>
    </source>
</evidence>
<comment type="caution">
    <text evidence="4">The sequence shown here is derived from an EMBL/GenBank/DDBJ whole genome shotgun (WGS) entry which is preliminary data.</text>
</comment>
<accession>A0A0G0AEZ3</accession>
<name>A0A0G0AEZ3_TRIHA</name>
<reference evidence="5" key="1">
    <citation type="journal article" date="2015" name="Genome Announc.">
        <title>Draft whole-genome sequence of the biocontrol agent Trichoderma harzianum T6776.</title>
        <authorList>
            <person name="Baroncelli R."/>
            <person name="Piaggeschi G."/>
            <person name="Fiorini L."/>
            <person name="Bertolini E."/>
            <person name="Zapparata A."/>
            <person name="Pe M.E."/>
            <person name="Sarrocco S."/>
            <person name="Vannacci G."/>
        </authorList>
    </citation>
    <scope>NUCLEOTIDE SEQUENCE [LARGE SCALE GENOMIC DNA]</scope>
    <source>
        <strain evidence="5">T6776</strain>
    </source>
</reference>
<evidence type="ECO:0000256" key="1">
    <source>
        <dbReference type="ARBA" id="ARBA00022857"/>
    </source>
</evidence>
<dbReference type="OMA" id="RHIFEND"/>
<dbReference type="Pfam" id="PF00106">
    <property type="entry name" value="adh_short"/>
    <property type="match status" value="1"/>
</dbReference>
<dbReference type="AlphaFoldDB" id="A0A0G0AEZ3"/>
<sequence length="262" mass="27660">MKIQDRTFIISGGASGLGKSSAIEIIKAGGYVSILDLSDEEDGKQLEKELGPSAKFFHCNVTETESIAKAVQGTVDWVKQTGKPLGGVIPGAGIGLPAAILNRKGEALNIDDVDFVLSVNFRGVIDLVRQAAVHLAKVEPEGPDGERGVVILVSSSSAYDGQYGQVAYAATKGAVASMALPMSRDLASWGIRVVAIAPSLFNTNLTAGMSDRVRKAIEDTFVFPNRAGNPPDFSILVKHIIENPMLNGTVIRLDGASRLSKL</sequence>
<evidence type="ECO:0000256" key="2">
    <source>
        <dbReference type="ARBA" id="ARBA00023002"/>
    </source>
</evidence>
<dbReference type="PANTHER" id="PTHR43658">
    <property type="entry name" value="SHORT-CHAIN DEHYDROGENASE/REDUCTASE"/>
    <property type="match status" value="1"/>
</dbReference>
<dbReference type="SUPFAM" id="SSF51735">
    <property type="entry name" value="NAD(P)-binding Rossmann-fold domains"/>
    <property type="match status" value="1"/>
</dbReference>
<keyword evidence="1" id="KW-0521">NADP</keyword>
<dbReference type="InterPro" id="IPR036291">
    <property type="entry name" value="NAD(P)-bd_dom_sf"/>
</dbReference>
<feature type="domain" description="Ketoreductase" evidence="3">
    <location>
        <begin position="6"/>
        <end position="199"/>
    </location>
</feature>
<proteinExistence type="predicted"/>
<dbReference type="Proteomes" id="UP000034112">
    <property type="component" value="Unassembled WGS sequence"/>
</dbReference>
<dbReference type="EMBL" id="JOKZ01000104">
    <property type="protein sequence ID" value="KKP03614.1"/>
    <property type="molecule type" value="Genomic_DNA"/>
</dbReference>
<dbReference type="PRINTS" id="PR00081">
    <property type="entry name" value="GDHRDH"/>
</dbReference>
<dbReference type="OrthoDB" id="3819888at2759"/>
<dbReference type="PROSITE" id="PS00061">
    <property type="entry name" value="ADH_SHORT"/>
    <property type="match status" value="1"/>
</dbReference>
<gene>
    <name evidence="4" type="ORF">THAR02_04298</name>
</gene>
<protein>
    <recommendedName>
        <fullName evidence="3">Ketoreductase domain-containing protein</fullName>
    </recommendedName>
</protein>
<evidence type="ECO:0000259" key="3">
    <source>
        <dbReference type="SMART" id="SM00822"/>
    </source>
</evidence>
<dbReference type="PANTHER" id="PTHR43658:SF8">
    <property type="entry name" value="17-BETA-HYDROXYSTEROID DEHYDROGENASE 14-RELATED"/>
    <property type="match status" value="1"/>
</dbReference>